<dbReference type="PANTHER" id="PTHR14226:SF29">
    <property type="entry name" value="NEUROPATHY TARGET ESTERASE SWS"/>
    <property type="match status" value="1"/>
</dbReference>
<keyword evidence="6" id="KW-1133">Transmembrane helix</keyword>
<proteinExistence type="predicted"/>
<comment type="caution">
    <text evidence="8">The sequence shown here is derived from an EMBL/GenBank/DDBJ whole genome shotgun (WGS) entry which is preliminary data.</text>
</comment>
<protein>
    <submittedName>
        <fullName evidence="8">NTE family protein</fullName>
    </submittedName>
</protein>
<feature type="active site" description="Nucleophile" evidence="4">
    <location>
        <position position="41"/>
    </location>
</feature>
<reference evidence="8 9" key="1">
    <citation type="submission" date="2019-06" db="EMBL/GenBank/DDBJ databases">
        <title>Sequencing the genomes of 1000 actinobacteria strains.</title>
        <authorList>
            <person name="Klenk H.-P."/>
        </authorList>
    </citation>
    <scope>NUCLEOTIDE SEQUENCE [LARGE SCALE GENOMIC DNA]</scope>
    <source>
        <strain evidence="8 9">DSM 24617</strain>
    </source>
</reference>
<evidence type="ECO:0000313" key="9">
    <source>
        <dbReference type="Proteomes" id="UP000318336"/>
    </source>
</evidence>
<evidence type="ECO:0000256" key="1">
    <source>
        <dbReference type="ARBA" id="ARBA00022801"/>
    </source>
</evidence>
<dbReference type="InterPro" id="IPR016035">
    <property type="entry name" value="Acyl_Trfase/lysoPLipase"/>
</dbReference>
<evidence type="ECO:0000256" key="3">
    <source>
        <dbReference type="ARBA" id="ARBA00023098"/>
    </source>
</evidence>
<accession>A0A542XCI4</accession>
<dbReference type="InterPro" id="IPR002641">
    <property type="entry name" value="PNPLA_dom"/>
</dbReference>
<keyword evidence="1 4" id="KW-0378">Hydrolase</keyword>
<dbReference type="GO" id="GO:0016042">
    <property type="term" value="P:lipid catabolic process"/>
    <property type="evidence" value="ECO:0007669"/>
    <property type="project" value="UniProtKB-UniRule"/>
</dbReference>
<keyword evidence="9" id="KW-1185">Reference proteome</keyword>
<dbReference type="Gene3D" id="3.40.1090.10">
    <property type="entry name" value="Cytosolic phospholipase A2 catalytic domain"/>
    <property type="match status" value="2"/>
</dbReference>
<feature type="short sequence motif" description="GXGXXG" evidence="4">
    <location>
        <begin position="12"/>
        <end position="17"/>
    </location>
</feature>
<feature type="short sequence motif" description="GXSXG" evidence="4">
    <location>
        <begin position="39"/>
        <end position="43"/>
    </location>
</feature>
<keyword evidence="6" id="KW-0472">Membrane</keyword>
<sequence length="304" mass="32862">MTAPRTAFVLGGGGILGATQIGMLRALLERDLRPDLVLGTSIGAVNGAFLAADPTLAGLTRLSGVWADLAGGAPALAGREPAAARGRRLTRPRTSASDGETAADVRRERRGRSRRPGRRVPMHLYPPGRFLRMLRHHLPVEEFGELAVPFQCVAASVERSVAHWFSAGPIAPAVLASCAVPGIFPPIQVGDEHFLDGGLVHSIPVGRAVALGAERIFVLHVGRVEQPLEVPRWPWEVAQVTFEIARRHRYVEEMASLPDDVEVHALPSGADDAPTVSFLHANERYVSRRVEAAYDAAGRYLDRR</sequence>
<evidence type="ECO:0000259" key="7">
    <source>
        <dbReference type="PROSITE" id="PS51635"/>
    </source>
</evidence>
<dbReference type="InterPro" id="IPR050301">
    <property type="entry name" value="NTE"/>
</dbReference>
<feature type="region of interest" description="Disordered" evidence="5">
    <location>
        <begin position="79"/>
        <end position="119"/>
    </location>
</feature>
<feature type="short sequence motif" description="DGA/G" evidence="4">
    <location>
        <begin position="196"/>
        <end position="198"/>
    </location>
</feature>
<keyword evidence="2 4" id="KW-0442">Lipid degradation</keyword>
<organism evidence="8 9">
    <name type="scientific">Barrientosiimonas humi</name>
    <dbReference type="NCBI Taxonomy" id="999931"/>
    <lineage>
        <taxon>Bacteria</taxon>
        <taxon>Bacillati</taxon>
        <taxon>Actinomycetota</taxon>
        <taxon>Actinomycetes</taxon>
        <taxon>Micrococcales</taxon>
        <taxon>Dermacoccaceae</taxon>
        <taxon>Barrientosiimonas</taxon>
    </lineage>
</organism>
<evidence type="ECO:0000313" key="8">
    <source>
        <dbReference type="EMBL" id="TQL33456.1"/>
    </source>
</evidence>
<dbReference type="Proteomes" id="UP000318336">
    <property type="component" value="Unassembled WGS sequence"/>
</dbReference>
<dbReference type="PROSITE" id="PS51635">
    <property type="entry name" value="PNPLA"/>
    <property type="match status" value="1"/>
</dbReference>
<dbReference type="EMBL" id="VFOK01000001">
    <property type="protein sequence ID" value="TQL33456.1"/>
    <property type="molecule type" value="Genomic_DNA"/>
</dbReference>
<dbReference type="SUPFAM" id="SSF52151">
    <property type="entry name" value="FabD/lysophospholipase-like"/>
    <property type="match status" value="1"/>
</dbReference>
<dbReference type="AlphaFoldDB" id="A0A542XCI4"/>
<feature type="domain" description="PNPLA" evidence="7">
    <location>
        <begin position="8"/>
        <end position="209"/>
    </location>
</feature>
<keyword evidence="6" id="KW-0812">Transmembrane</keyword>
<name>A0A542XCI4_9MICO</name>
<dbReference type="PANTHER" id="PTHR14226">
    <property type="entry name" value="NEUROPATHY TARGET ESTERASE/SWISS CHEESE D.MELANOGASTER"/>
    <property type="match status" value="1"/>
</dbReference>
<evidence type="ECO:0000256" key="4">
    <source>
        <dbReference type="PROSITE-ProRule" id="PRU01161"/>
    </source>
</evidence>
<dbReference type="Pfam" id="PF01734">
    <property type="entry name" value="Patatin"/>
    <property type="match status" value="1"/>
</dbReference>
<feature type="compositionally biased region" description="Basic residues" evidence="5">
    <location>
        <begin position="108"/>
        <end position="119"/>
    </location>
</feature>
<feature type="active site" description="Proton acceptor" evidence="4">
    <location>
        <position position="196"/>
    </location>
</feature>
<gene>
    <name evidence="8" type="ORF">FB554_1602</name>
</gene>
<dbReference type="GO" id="GO:0016787">
    <property type="term" value="F:hydrolase activity"/>
    <property type="evidence" value="ECO:0007669"/>
    <property type="project" value="UniProtKB-UniRule"/>
</dbReference>
<evidence type="ECO:0000256" key="2">
    <source>
        <dbReference type="ARBA" id="ARBA00022963"/>
    </source>
</evidence>
<evidence type="ECO:0000256" key="5">
    <source>
        <dbReference type="SAM" id="MobiDB-lite"/>
    </source>
</evidence>
<keyword evidence="3 4" id="KW-0443">Lipid metabolism</keyword>
<feature type="transmembrane region" description="Helical" evidence="6">
    <location>
        <begin position="6"/>
        <end position="28"/>
    </location>
</feature>
<evidence type="ECO:0000256" key="6">
    <source>
        <dbReference type="SAM" id="Phobius"/>
    </source>
</evidence>
<dbReference type="RefSeq" id="WP_236022339.1">
    <property type="nucleotide sequence ID" value="NZ_CAJTBP010000001.1"/>
</dbReference>